<protein>
    <submittedName>
        <fullName evidence="1">Uncharacterized protein</fullName>
    </submittedName>
</protein>
<dbReference type="Proteomes" id="UP000410049">
    <property type="component" value="Unassembled WGS sequence"/>
</dbReference>
<organism evidence="1 2">
    <name type="scientific">Bifidobacterium myosotis</name>
    <dbReference type="NCBI Taxonomy" id="1630166"/>
    <lineage>
        <taxon>Bacteria</taxon>
        <taxon>Bacillati</taxon>
        <taxon>Actinomycetota</taxon>
        <taxon>Actinomycetes</taxon>
        <taxon>Bifidobacteriales</taxon>
        <taxon>Bifidobacteriaceae</taxon>
        <taxon>Bifidobacterium</taxon>
    </lineage>
</organism>
<dbReference type="EMBL" id="RZUH01000004">
    <property type="protein sequence ID" value="KAA8828178.1"/>
    <property type="molecule type" value="Genomic_DNA"/>
</dbReference>
<evidence type="ECO:0000313" key="2">
    <source>
        <dbReference type="Proteomes" id="UP000410049"/>
    </source>
</evidence>
<dbReference type="AlphaFoldDB" id="A0A5M9ZKY1"/>
<evidence type="ECO:0000313" key="1">
    <source>
        <dbReference type="EMBL" id="KAA8828178.1"/>
    </source>
</evidence>
<proteinExistence type="predicted"/>
<reference evidence="1 2" key="1">
    <citation type="journal article" date="2019" name="Syst. Appl. Microbiol.">
        <title>Characterization of Bifidobacterium species in feaces of the Egyptian fruit bat: Description of B. vespertilionis sp. nov. and B. rousetti sp. nov.</title>
        <authorList>
            <person name="Modesto M."/>
            <person name="Satti M."/>
            <person name="Watanabe K."/>
            <person name="Puglisi E."/>
            <person name="Morelli L."/>
            <person name="Huang C.-H."/>
            <person name="Liou J.-S."/>
            <person name="Miyashita M."/>
            <person name="Tamura T."/>
            <person name="Saito S."/>
            <person name="Mori K."/>
            <person name="Huang L."/>
            <person name="Sciavilla P."/>
            <person name="Sandri C."/>
            <person name="Spiezio C."/>
            <person name="Vitali F."/>
            <person name="Cavalieri D."/>
            <person name="Perpetuini G."/>
            <person name="Tofalo R."/>
            <person name="Bonetti A."/>
            <person name="Arita M."/>
            <person name="Mattarelli P."/>
        </authorList>
    </citation>
    <scope>NUCLEOTIDE SEQUENCE [LARGE SCALE GENOMIC DNA]</scope>
    <source>
        <strain evidence="1 2">RST17</strain>
    </source>
</reference>
<accession>A0A5M9ZKY1</accession>
<comment type="caution">
    <text evidence="1">The sequence shown here is derived from an EMBL/GenBank/DDBJ whole genome shotgun (WGS) entry which is preliminary data.</text>
</comment>
<name>A0A5M9ZKY1_9BIFI</name>
<gene>
    <name evidence="1" type="ORF">EMO91_06985</name>
</gene>
<dbReference type="RefSeq" id="WP_150379345.1">
    <property type="nucleotide sequence ID" value="NZ_RZUH01000004.1"/>
</dbReference>
<sequence length="70" mass="7410">MTARATRVADGVERFDIRPEHTFDGRTLSALHVASTPGVAVYVNGESGIELSDADARALAAWLDAHSAES</sequence>